<proteinExistence type="predicted"/>
<feature type="transmembrane region" description="Helical" evidence="1">
    <location>
        <begin position="43"/>
        <end position="61"/>
    </location>
</feature>
<reference evidence="2" key="1">
    <citation type="submission" date="2024-06" db="EMBL/GenBank/DDBJ databases">
        <title>Sequencing and assembly of the genome of Dyadobacter sp. strain 676, a symbiont of Cyamopsis tetragonoloba.</title>
        <authorList>
            <person name="Guro P."/>
            <person name="Sazanova A."/>
            <person name="Kuznetsova I."/>
            <person name="Belimov A."/>
            <person name="Safronova V."/>
        </authorList>
    </citation>
    <scope>NUCLEOTIDE SEQUENCE</scope>
    <source>
        <strain evidence="2">676</strain>
    </source>
</reference>
<dbReference type="AlphaFoldDB" id="A0AAU8FPR4"/>
<feature type="transmembrane region" description="Helical" evidence="1">
    <location>
        <begin position="14"/>
        <end position="31"/>
    </location>
</feature>
<keyword evidence="1" id="KW-0472">Membrane</keyword>
<evidence type="ECO:0000256" key="1">
    <source>
        <dbReference type="SAM" id="Phobius"/>
    </source>
</evidence>
<feature type="transmembrane region" description="Helical" evidence="1">
    <location>
        <begin position="183"/>
        <end position="199"/>
    </location>
</feature>
<feature type="transmembrane region" description="Helical" evidence="1">
    <location>
        <begin position="73"/>
        <end position="93"/>
    </location>
</feature>
<sequence length="436" mass="49093">MGNEFFVRAILDNWLYFGAIYGGFLCFYLLLYRKIYWGILDPMLITVINLAGGAFCVYFLYTDQSLKPIYGWSFLGTEVALFLGLTLATYIPVLKLGGNTNKVEILRSEGVSEFDIFCFVVYAAYVCVEIVNLKTVGIVLLNDEENHVSAYSGHGIVRAFLLSYRTLVILALYYKTLYLKKKLNLFELFICFVLLVDIATSGSKGAVAVFFLMYFLISYPMVNKGRMETIKLSLPLMVALASFPVAIVMISVGADVTSAIQQVGLRLMASGDIFLLGYFDDVMDSIQETSFFKYAFYPGWGAILKNLGFDITPPEPVGVDVFAFYTNRRTSGANGRYNYLAYHFFGLWGGIIYALVIGLLVGYLRNTFKNLNPMNMNYYAFLFMVVLISCSTRLIDDILLFGNTSFWALLFLTLSFVIAKFLYKVLQVVTGLKSYA</sequence>
<dbReference type="EMBL" id="CP159289">
    <property type="protein sequence ID" value="XCH26602.1"/>
    <property type="molecule type" value="Genomic_DNA"/>
</dbReference>
<organism evidence="2">
    <name type="scientific">Dyadobacter sp. 676</name>
    <dbReference type="NCBI Taxonomy" id="3088362"/>
    <lineage>
        <taxon>Bacteria</taxon>
        <taxon>Pseudomonadati</taxon>
        <taxon>Bacteroidota</taxon>
        <taxon>Cytophagia</taxon>
        <taxon>Cytophagales</taxon>
        <taxon>Spirosomataceae</taxon>
        <taxon>Dyadobacter</taxon>
    </lineage>
</organism>
<feature type="transmembrane region" description="Helical" evidence="1">
    <location>
        <begin position="234"/>
        <end position="254"/>
    </location>
</feature>
<feature type="transmembrane region" description="Helical" evidence="1">
    <location>
        <begin position="406"/>
        <end position="423"/>
    </location>
</feature>
<feature type="transmembrane region" description="Helical" evidence="1">
    <location>
        <begin position="376"/>
        <end position="394"/>
    </location>
</feature>
<gene>
    <name evidence="2" type="ORF">ABV298_09475</name>
</gene>
<keyword evidence="1" id="KW-0812">Transmembrane</keyword>
<feature type="transmembrane region" description="Helical" evidence="1">
    <location>
        <begin position="114"/>
        <end position="135"/>
    </location>
</feature>
<evidence type="ECO:0008006" key="3">
    <source>
        <dbReference type="Google" id="ProtNLM"/>
    </source>
</evidence>
<keyword evidence="1" id="KW-1133">Transmembrane helix</keyword>
<protein>
    <recommendedName>
        <fullName evidence="3">Oligosaccharide repeat unit polymerase</fullName>
    </recommendedName>
</protein>
<feature type="transmembrane region" description="Helical" evidence="1">
    <location>
        <begin position="340"/>
        <end position="364"/>
    </location>
</feature>
<name>A0AAU8FPR4_9BACT</name>
<evidence type="ECO:0000313" key="2">
    <source>
        <dbReference type="EMBL" id="XCH26602.1"/>
    </source>
</evidence>
<accession>A0AAU8FPR4</accession>
<feature type="transmembrane region" description="Helical" evidence="1">
    <location>
        <begin position="155"/>
        <end position="174"/>
    </location>
</feature>
<dbReference type="RefSeq" id="WP_353721892.1">
    <property type="nucleotide sequence ID" value="NZ_CP159289.1"/>
</dbReference>